<feature type="compositionally biased region" description="Polar residues" evidence="1">
    <location>
        <begin position="491"/>
        <end position="501"/>
    </location>
</feature>
<organism evidence="2 3">
    <name type="scientific">Actinobaculum massiliense ACS-171-V-Col2</name>
    <dbReference type="NCBI Taxonomy" id="883066"/>
    <lineage>
        <taxon>Bacteria</taxon>
        <taxon>Bacillati</taxon>
        <taxon>Actinomycetota</taxon>
        <taxon>Actinomycetes</taxon>
        <taxon>Actinomycetales</taxon>
        <taxon>Actinomycetaceae</taxon>
        <taxon>Actinobaculum</taxon>
    </lineage>
</organism>
<protein>
    <submittedName>
        <fullName evidence="2">Uncharacterized protein</fullName>
    </submittedName>
</protein>
<gene>
    <name evidence="2" type="ORF">HMPREF9233_01030</name>
</gene>
<dbReference type="PATRIC" id="fig|883066.3.peg.1076"/>
<comment type="caution">
    <text evidence="2">The sequence shown here is derived from an EMBL/GenBank/DDBJ whole genome shotgun (WGS) entry which is preliminary data.</text>
</comment>
<name>K9EDE7_9ACTO</name>
<feature type="region of interest" description="Disordered" evidence="1">
    <location>
        <begin position="466"/>
        <end position="501"/>
    </location>
</feature>
<evidence type="ECO:0000313" key="2">
    <source>
        <dbReference type="EMBL" id="EKU95269.1"/>
    </source>
</evidence>
<accession>K9EDE7</accession>
<dbReference type="Proteomes" id="UP000009888">
    <property type="component" value="Unassembled WGS sequence"/>
</dbReference>
<dbReference type="STRING" id="202789.GCA_001457435_01089"/>
<proteinExistence type="predicted"/>
<reference evidence="2 3" key="1">
    <citation type="submission" date="2012-09" db="EMBL/GenBank/DDBJ databases">
        <title>The Genome Sequence of Actinobaculum massiliae ACS-171-V-COL2.</title>
        <authorList>
            <consortium name="The Broad Institute Genome Sequencing Platform"/>
            <person name="Earl A."/>
            <person name="Ward D."/>
            <person name="Feldgarden M."/>
            <person name="Gevers D."/>
            <person name="Saerens B."/>
            <person name="Vaneechoutte M."/>
            <person name="Walker B."/>
            <person name="Young S.K."/>
            <person name="Zeng Q."/>
            <person name="Gargeya S."/>
            <person name="Fitzgerald M."/>
            <person name="Haas B."/>
            <person name="Abouelleil A."/>
            <person name="Alvarado L."/>
            <person name="Arachchi H.M."/>
            <person name="Berlin A."/>
            <person name="Chapman S.B."/>
            <person name="Goldberg J."/>
            <person name="Griggs A."/>
            <person name="Gujja S."/>
            <person name="Hansen M."/>
            <person name="Howarth C."/>
            <person name="Imamovic A."/>
            <person name="Larimer J."/>
            <person name="McCowen C."/>
            <person name="Montmayeur A."/>
            <person name="Murphy C."/>
            <person name="Neiman D."/>
            <person name="Pearson M."/>
            <person name="Priest M."/>
            <person name="Roberts A."/>
            <person name="Saif S."/>
            <person name="Shea T."/>
            <person name="Sisk P."/>
            <person name="Sykes S."/>
            <person name="Wortman J."/>
            <person name="Nusbaum C."/>
            <person name="Birren B."/>
        </authorList>
    </citation>
    <scope>NUCLEOTIDE SEQUENCE [LARGE SCALE GENOMIC DNA]</scope>
    <source>
        <strain evidence="3">ACS-171-V-Col2</strain>
    </source>
</reference>
<dbReference type="RefSeq" id="WP_007001236.1">
    <property type="nucleotide sequence ID" value="NZ_JH992955.1"/>
</dbReference>
<dbReference type="eggNOG" id="ENOG5031MR6">
    <property type="taxonomic scope" value="Bacteria"/>
</dbReference>
<dbReference type="HOGENOM" id="CLU_577009_0_0_11"/>
<dbReference type="EMBL" id="AGWL01000005">
    <property type="protein sequence ID" value="EKU95269.1"/>
    <property type="molecule type" value="Genomic_DNA"/>
</dbReference>
<dbReference type="AlphaFoldDB" id="K9EDE7"/>
<evidence type="ECO:0000256" key="1">
    <source>
        <dbReference type="SAM" id="MobiDB-lite"/>
    </source>
</evidence>
<evidence type="ECO:0000313" key="3">
    <source>
        <dbReference type="Proteomes" id="UP000009888"/>
    </source>
</evidence>
<sequence>MDENTKKYNWRPVRGEILRNDQSLAGPADIEEFFAEEGVVARGEHEGALFRFEIAVVGRRRRVATIKRSDDGKEFIGPGRHLTDFLERAYATLRKVRVEADNEVLGDTIDLGEVPITEDDFAYADADVAADGGVAAGDGAATDLGLEGAPISGEHEGEAGLPEGEVENLLADDEGKIPTLNDGPMLVVSDVPFARVPGLAARINAPVAVMPAEDGANAMVADVPLTKAAKIGSQPGFVLVLSVDLSGERNPVLVIRQDSGIASWKWIDTLSDMSHTEASEAASQFARRELGSGARAARIINDFPSVDPGDLLDALNAPAEEGVAKFVEAIHLPHEVSDTLAGLLEARRIPEATVFEPEAFRKRFQSSMAYEVSGQGRAPAEFWEFYRKIYLRHPRALEVGATVQAGIGTALGVAGVRLWNKRGGKLLTAVGAGLAVNAAIRILTTQWIQVALERAGLAERLRMAAEEEMASQAAEADEAEAAPGKEKTGSEPATENNEPGE</sequence>
<keyword evidence="3" id="KW-1185">Reference proteome</keyword>